<dbReference type="GO" id="GO:0043565">
    <property type="term" value="F:sequence-specific DNA binding"/>
    <property type="evidence" value="ECO:0007669"/>
    <property type="project" value="InterPro"/>
</dbReference>
<dbReference type="GeneID" id="101511524"/>
<dbReference type="Proteomes" id="UP000087171">
    <property type="component" value="Chromosome Ca3"/>
</dbReference>
<name>A0A1S2XT66_CICAR</name>
<feature type="region of interest" description="Disordered" evidence="11">
    <location>
        <begin position="1"/>
        <end position="58"/>
    </location>
</feature>
<reference evidence="13" key="1">
    <citation type="journal article" date="2013" name="Nat. Biotechnol.">
        <title>Draft genome sequence of chickpea (Cicer arietinum) provides a resource for trait improvement.</title>
        <authorList>
            <person name="Varshney R.K."/>
            <person name="Song C."/>
            <person name="Saxena R.K."/>
            <person name="Azam S."/>
            <person name="Yu S."/>
            <person name="Sharpe A.G."/>
            <person name="Cannon S."/>
            <person name="Baek J."/>
            <person name="Rosen B.D."/>
            <person name="Tar'an B."/>
            <person name="Millan T."/>
            <person name="Zhang X."/>
            <person name="Ramsay L.D."/>
            <person name="Iwata A."/>
            <person name="Wang Y."/>
            <person name="Nelson W."/>
            <person name="Farmer A.D."/>
            <person name="Gaur P.M."/>
            <person name="Soderlund C."/>
            <person name="Penmetsa R.V."/>
            <person name="Xu C."/>
            <person name="Bharti A.K."/>
            <person name="He W."/>
            <person name="Winter P."/>
            <person name="Zhao S."/>
            <person name="Hane J.K."/>
            <person name="Carrasquilla-Garcia N."/>
            <person name="Condie J.A."/>
            <person name="Upadhyaya H.D."/>
            <person name="Luo M.C."/>
            <person name="Thudi M."/>
            <person name="Gowda C.L."/>
            <person name="Singh N.P."/>
            <person name="Lichtenzveig J."/>
            <person name="Gali K.K."/>
            <person name="Rubio J."/>
            <person name="Nadarajan N."/>
            <person name="Dolezel J."/>
            <person name="Bansal K.C."/>
            <person name="Xu X."/>
            <person name="Edwards D."/>
            <person name="Zhang G."/>
            <person name="Kahl G."/>
            <person name="Gil J."/>
            <person name="Singh K.B."/>
            <person name="Datta S.K."/>
            <person name="Jackson S.A."/>
            <person name="Wang J."/>
            <person name="Cook D.R."/>
        </authorList>
    </citation>
    <scope>NUCLEOTIDE SEQUENCE [LARGE SCALE GENOMIC DNA]</scope>
    <source>
        <strain evidence="13">cv. CDC Frontier</strain>
    </source>
</reference>
<keyword evidence="7 8" id="KW-0539">Nucleus</keyword>
<feature type="domain" description="Homeobox" evidence="12">
    <location>
        <begin position="134"/>
        <end position="194"/>
    </location>
</feature>
<evidence type="ECO:0000256" key="2">
    <source>
        <dbReference type="ARBA" id="ARBA00006074"/>
    </source>
</evidence>
<evidence type="ECO:0000256" key="9">
    <source>
        <dbReference type="RuleBase" id="RU000682"/>
    </source>
</evidence>
<evidence type="ECO:0000259" key="12">
    <source>
        <dbReference type="PROSITE" id="PS50071"/>
    </source>
</evidence>
<dbReference type="CDD" id="cd00086">
    <property type="entry name" value="homeodomain"/>
    <property type="match status" value="1"/>
</dbReference>
<evidence type="ECO:0000256" key="8">
    <source>
        <dbReference type="PROSITE-ProRule" id="PRU00108"/>
    </source>
</evidence>
<dbReference type="OrthoDB" id="6159439at2759"/>
<feature type="DNA-binding region" description="Homeobox" evidence="8">
    <location>
        <begin position="136"/>
        <end position="195"/>
    </location>
</feature>
<feature type="compositionally biased region" description="Polar residues" evidence="11">
    <location>
        <begin position="37"/>
        <end position="49"/>
    </location>
</feature>
<gene>
    <name evidence="14" type="primary">LOC101511524</name>
</gene>
<evidence type="ECO:0000256" key="7">
    <source>
        <dbReference type="ARBA" id="ARBA00023242"/>
    </source>
</evidence>
<dbReference type="SMART" id="SM00340">
    <property type="entry name" value="HALZ"/>
    <property type="match status" value="1"/>
</dbReference>
<dbReference type="PANTHER" id="PTHR45714">
    <property type="entry name" value="HOMEOBOX-LEUCINE ZIPPER PROTEIN HAT14"/>
    <property type="match status" value="1"/>
</dbReference>
<dbReference type="GO" id="GO:0000981">
    <property type="term" value="F:DNA-binding transcription factor activity, RNA polymerase II-specific"/>
    <property type="evidence" value="ECO:0007669"/>
    <property type="project" value="InterPro"/>
</dbReference>
<dbReference type="InterPro" id="IPR009057">
    <property type="entry name" value="Homeodomain-like_sf"/>
</dbReference>
<comment type="similarity">
    <text evidence="2">Belongs to the HD-ZIP homeobox family. Class II subfamily.</text>
</comment>
<evidence type="ECO:0000256" key="10">
    <source>
        <dbReference type="SAM" id="Coils"/>
    </source>
</evidence>
<dbReference type="Gene3D" id="1.10.10.60">
    <property type="entry name" value="Homeodomain-like"/>
    <property type="match status" value="1"/>
</dbReference>
<dbReference type="KEGG" id="cam:101511524"/>
<dbReference type="PROSITE" id="PS00027">
    <property type="entry name" value="HOMEOBOX_1"/>
    <property type="match status" value="1"/>
</dbReference>
<dbReference type="SUPFAM" id="SSF46689">
    <property type="entry name" value="Homeodomain-like"/>
    <property type="match status" value="1"/>
</dbReference>
<evidence type="ECO:0000313" key="14">
    <source>
        <dbReference type="RefSeq" id="XP_004493598.1"/>
    </source>
</evidence>
<dbReference type="SMART" id="SM00389">
    <property type="entry name" value="HOX"/>
    <property type="match status" value="1"/>
</dbReference>
<keyword evidence="4 8" id="KW-0238">DNA-binding</keyword>
<keyword evidence="5 8" id="KW-0371">Homeobox</keyword>
<dbReference type="FunFam" id="1.10.10.60:FF:000577">
    <property type="entry name" value="Homeobox-leucine zipper protein 18"/>
    <property type="match status" value="1"/>
</dbReference>
<protein>
    <submittedName>
        <fullName evidence="14">Homeobox-leucine zipper protein HOX11</fullName>
    </submittedName>
</protein>
<dbReference type="Pfam" id="PF00046">
    <property type="entry name" value="Homeodomain"/>
    <property type="match status" value="1"/>
</dbReference>
<reference evidence="14" key="2">
    <citation type="submission" date="2025-08" db="UniProtKB">
        <authorList>
            <consortium name="RefSeq"/>
        </authorList>
    </citation>
    <scope>IDENTIFICATION</scope>
    <source>
        <tissue evidence="14">Etiolated seedlings</tissue>
    </source>
</reference>
<keyword evidence="6" id="KW-0804">Transcription</keyword>
<dbReference type="PROSITE" id="PS50071">
    <property type="entry name" value="HOMEOBOX_2"/>
    <property type="match status" value="1"/>
</dbReference>
<feature type="region of interest" description="Disordered" evidence="11">
    <location>
        <begin position="111"/>
        <end position="143"/>
    </location>
</feature>
<organism evidence="13 14">
    <name type="scientific">Cicer arietinum</name>
    <name type="common">Chickpea</name>
    <name type="synonym">Garbanzo</name>
    <dbReference type="NCBI Taxonomy" id="3827"/>
    <lineage>
        <taxon>Eukaryota</taxon>
        <taxon>Viridiplantae</taxon>
        <taxon>Streptophyta</taxon>
        <taxon>Embryophyta</taxon>
        <taxon>Tracheophyta</taxon>
        <taxon>Spermatophyta</taxon>
        <taxon>Magnoliopsida</taxon>
        <taxon>eudicotyledons</taxon>
        <taxon>Gunneridae</taxon>
        <taxon>Pentapetalae</taxon>
        <taxon>rosids</taxon>
        <taxon>fabids</taxon>
        <taxon>Fabales</taxon>
        <taxon>Fabaceae</taxon>
        <taxon>Papilionoideae</taxon>
        <taxon>50 kb inversion clade</taxon>
        <taxon>NPAAA clade</taxon>
        <taxon>Hologalegina</taxon>
        <taxon>IRL clade</taxon>
        <taxon>Cicereae</taxon>
        <taxon>Cicer</taxon>
    </lineage>
</organism>
<evidence type="ECO:0000256" key="5">
    <source>
        <dbReference type="ARBA" id="ARBA00023155"/>
    </source>
</evidence>
<evidence type="ECO:0000256" key="6">
    <source>
        <dbReference type="ARBA" id="ARBA00023163"/>
    </source>
</evidence>
<dbReference type="RefSeq" id="XP_004493598.1">
    <property type="nucleotide sequence ID" value="XM_004493541.3"/>
</dbReference>
<sequence>MELALSLGDTPKPFSLFENPTKLPNKDSCIQLEEAAKSSNQNRGSSDSPIQLDLLPSTPVLRSHPSPLVPIPWLNDALGMEPARVLDNDEGESPNSGVSCFQMEFCMMNGAGRNSSREGGADRNSTSDDDEEENGSTRKKLRLSKDQSAFLEDTFKEHTTLNPKQKLALAKQLNLRPRQVEVWFQNRRARTKLKQTEVDCEYLKRCCESLTEENRRLQKELQELRALKTSKPFYMQLPATTLTMCPSCERVATNTTGTALTNNNNASQLSLRKPTIFSLPNGQAHTQQAH</sequence>
<dbReference type="InterPro" id="IPR017970">
    <property type="entry name" value="Homeobox_CS"/>
</dbReference>
<evidence type="ECO:0000256" key="4">
    <source>
        <dbReference type="ARBA" id="ARBA00023125"/>
    </source>
</evidence>
<dbReference type="eggNOG" id="KOG0483">
    <property type="taxonomic scope" value="Eukaryota"/>
</dbReference>
<keyword evidence="13" id="KW-1185">Reference proteome</keyword>
<dbReference type="CDD" id="cd14686">
    <property type="entry name" value="bZIP"/>
    <property type="match status" value="1"/>
</dbReference>
<dbReference type="InterPro" id="IPR001356">
    <property type="entry name" value="HD"/>
</dbReference>
<accession>A0A1S2XT66</accession>
<comment type="subcellular location">
    <subcellularLocation>
        <location evidence="1 8 9">Nucleus</location>
    </subcellularLocation>
</comment>
<dbReference type="GO" id="GO:0005634">
    <property type="term" value="C:nucleus"/>
    <property type="evidence" value="ECO:0007669"/>
    <property type="project" value="UniProtKB-SubCell"/>
</dbReference>
<evidence type="ECO:0000256" key="1">
    <source>
        <dbReference type="ARBA" id="ARBA00004123"/>
    </source>
</evidence>
<dbReference type="InterPro" id="IPR003106">
    <property type="entry name" value="Leu_zip_homeo"/>
</dbReference>
<proteinExistence type="inferred from homology"/>
<evidence type="ECO:0000256" key="11">
    <source>
        <dbReference type="SAM" id="MobiDB-lite"/>
    </source>
</evidence>
<dbReference type="InterPro" id="IPR050762">
    <property type="entry name" value="HD-ZIP_Homeobox_LZ_Class_II"/>
</dbReference>
<keyword evidence="10" id="KW-0175">Coiled coil</keyword>
<dbReference type="PANTHER" id="PTHR45714:SF39">
    <property type="entry name" value="HOMEOBOX-LEUCINE ZIPPER PROTEIN HAT14"/>
    <property type="match status" value="1"/>
</dbReference>
<feature type="coiled-coil region" evidence="10">
    <location>
        <begin position="200"/>
        <end position="230"/>
    </location>
</feature>
<keyword evidence="3" id="KW-0805">Transcription regulation</keyword>
<dbReference type="PaxDb" id="3827-XP_004493598.1"/>
<evidence type="ECO:0000313" key="13">
    <source>
        <dbReference type="Proteomes" id="UP000087171"/>
    </source>
</evidence>
<dbReference type="AlphaFoldDB" id="A0A1S2XT66"/>
<evidence type="ECO:0000256" key="3">
    <source>
        <dbReference type="ARBA" id="ARBA00023015"/>
    </source>
</evidence>
<dbReference type="Pfam" id="PF02183">
    <property type="entry name" value="HALZ"/>
    <property type="match status" value="1"/>
</dbReference>